<evidence type="ECO:0000313" key="2">
    <source>
        <dbReference type="Proteomes" id="UP000593566"/>
    </source>
</evidence>
<dbReference type="SUPFAM" id="SSF48452">
    <property type="entry name" value="TPR-like"/>
    <property type="match status" value="1"/>
</dbReference>
<dbReference type="PANTHER" id="PTHR42085">
    <property type="entry name" value="F-BOX DOMAIN-CONTAINING PROTEIN"/>
    <property type="match status" value="1"/>
</dbReference>
<sequence length="417" mass="47645">MDPEASSMENCNIQTAPFLKRLPIEIRTEVYRNLLSTQYTKHLSVSRQLPIHAKLWPGHAYHLEPAILQTSRQVHNEASTVLYHENLFVRVRSTKKNLGRLMNLKGIHVFLKGRKAETFRHCAMSVDFDRLNTALRIKSQEYEPCYVIASTDLQLLCQSLLIQHTVIGSIFKHYEFRVTIHRMFDDMLSKTPARTSSQRRLLEPFTVLHGVSHFAITGPANTEYCASIIEQVSRMAPAVEECFSSAIELRDKGHEYVLQNDLEGAVKVYELAFSQLITTCLRCRLAGTEWLALHPELPGAIVDTYLTLVVRLAFTSYRLDAFEDVHLWACDATRFDPNGRAMRRENSYAKLVYLKATASARLGRHPQAVEELCEGLKLVTKEAYKDKQLLAMRREMRYQIKGLGGIRLLKAMGIGHL</sequence>
<reference evidence="1 2" key="1">
    <citation type="journal article" date="2020" name="Genomics">
        <title>Complete, high-quality genomes from long-read metagenomic sequencing of two wolf lichen thalli reveals enigmatic genome architecture.</title>
        <authorList>
            <person name="McKenzie S.K."/>
            <person name="Walston R.F."/>
            <person name="Allen J.L."/>
        </authorList>
    </citation>
    <scope>NUCLEOTIDE SEQUENCE [LARGE SCALE GENOMIC DNA]</scope>
    <source>
        <strain evidence="1">WasteWater1</strain>
    </source>
</reference>
<accession>A0A8H6CLD7</accession>
<dbReference type="EMBL" id="JACCJB010000007">
    <property type="protein sequence ID" value="KAF6225522.1"/>
    <property type="molecule type" value="Genomic_DNA"/>
</dbReference>
<proteinExistence type="predicted"/>
<name>A0A8H6CLD7_9LECA</name>
<dbReference type="InterPro" id="IPR011990">
    <property type="entry name" value="TPR-like_helical_dom_sf"/>
</dbReference>
<evidence type="ECO:0000313" key="1">
    <source>
        <dbReference type="EMBL" id="KAF6225522.1"/>
    </source>
</evidence>
<dbReference type="Proteomes" id="UP000593566">
    <property type="component" value="Unassembled WGS sequence"/>
</dbReference>
<dbReference type="PANTHER" id="PTHR42085:SF4">
    <property type="entry name" value="F-BOX DOMAIN-CONTAINING PROTEIN"/>
    <property type="match status" value="1"/>
</dbReference>
<dbReference type="AlphaFoldDB" id="A0A8H6CLD7"/>
<organism evidence="1 2">
    <name type="scientific">Letharia lupina</name>
    <dbReference type="NCBI Taxonomy" id="560253"/>
    <lineage>
        <taxon>Eukaryota</taxon>
        <taxon>Fungi</taxon>
        <taxon>Dikarya</taxon>
        <taxon>Ascomycota</taxon>
        <taxon>Pezizomycotina</taxon>
        <taxon>Lecanoromycetes</taxon>
        <taxon>OSLEUM clade</taxon>
        <taxon>Lecanoromycetidae</taxon>
        <taxon>Lecanorales</taxon>
        <taxon>Lecanorineae</taxon>
        <taxon>Parmeliaceae</taxon>
        <taxon>Letharia</taxon>
    </lineage>
</organism>
<dbReference type="GeneID" id="59337917"/>
<gene>
    <name evidence="1" type="ORF">HO133_009522</name>
</gene>
<comment type="caution">
    <text evidence="1">The sequence shown here is derived from an EMBL/GenBank/DDBJ whole genome shotgun (WGS) entry which is preliminary data.</text>
</comment>
<dbReference type="InterPro" id="IPR038883">
    <property type="entry name" value="AN11006-like"/>
</dbReference>
<dbReference type="RefSeq" id="XP_037154231.1">
    <property type="nucleotide sequence ID" value="XM_037300383.1"/>
</dbReference>
<keyword evidence="2" id="KW-1185">Reference proteome</keyword>
<protein>
    <submittedName>
        <fullName evidence="1">Uncharacterized protein</fullName>
    </submittedName>
</protein>
<dbReference type="Gene3D" id="1.25.40.10">
    <property type="entry name" value="Tetratricopeptide repeat domain"/>
    <property type="match status" value="1"/>
</dbReference>